<protein>
    <submittedName>
        <fullName evidence="2">3-beta hydroxysteroid dehydrogenase</fullName>
    </submittedName>
</protein>
<dbReference type="OrthoDB" id="7352421at2"/>
<dbReference type="InterPro" id="IPR036291">
    <property type="entry name" value="NAD(P)-bd_dom_sf"/>
</dbReference>
<dbReference type="GO" id="GO:0016646">
    <property type="term" value="F:oxidoreductase activity, acting on the CH-NH group of donors, NAD or NADP as acceptor"/>
    <property type="evidence" value="ECO:0007669"/>
    <property type="project" value="TreeGrafter"/>
</dbReference>
<evidence type="ECO:0000313" key="3">
    <source>
        <dbReference type="Proteomes" id="UP000244248"/>
    </source>
</evidence>
<dbReference type="Pfam" id="PF13460">
    <property type="entry name" value="NAD_binding_10"/>
    <property type="match status" value="1"/>
</dbReference>
<dbReference type="Gene3D" id="3.40.50.720">
    <property type="entry name" value="NAD(P)-binding Rossmann-like Domain"/>
    <property type="match status" value="1"/>
</dbReference>
<feature type="domain" description="NAD(P)-binding" evidence="1">
    <location>
        <begin position="8"/>
        <end position="194"/>
    </location>
</feature>
<sequence length="210" mass="22007">MKISIVAATGKIGRNIVQQALLKGHDVTAIVRSDKDLPAELKGAKVAVAALEKASLAQVLRGQDAVISAYGPTPEATAALSDTARTLIAAVREAGLRRLVVVGGAGSLEVAPGVQLVDIPEFPAAYKTVALAHRQALAIYRAASDIDWTFFSPAAEIGPGETRGHYRTGEKNLLVDGEGKSRISYGDYALAVVAEVEQPRYVQAVATASY</sequence>
<keyword evidence="3" id="KW-1185">Reference proteome</keyword>
<organism evidence="2 3">
    <name type="scientific">Stenotrophobium rhamnosiphilum</name>
    <dbReference type="NCBI Taxonomy" id="2029166"/>
    <lineage>
        <taxon>Bacteria</taxon>
        <taxon>Pseudomonadati</taxon>
        <taxon>Pseudomonadota</taxon>
        <taxon>Gammaproteobacteria</taxon>
        <taxon>Nevskiales</taxon>
        <taxon>Nevskiaceae</taxon>
        <taxon>Stenotrophobium</taxon>
    </lineage>
</organism>
<dbReference type="InterPro" id="IPR016040">
    <property type="entry name" value="NAD(P)-bd_dom"/>
</dbReference>
<dbReference type="PANTHER" id="PTHR43355">
    <property type="entry name" value="FLAVIN REDUCTASE (NADPH)"/>
    <property type="match status" value="1"/>
</dbReference>
<accession>A0A2T5MIE3</accession>
<dbReference type="SUPFAM" id="SSF51735">
    <property type="entry name" value="NAD(P)-binding Rossmann-fold domains"/>
    <property type="match status" value="1"/>
</dbReference>
<proteinExistence type="predicted"/>
<dbReference type="Proteomes" id="UP000244248">
    <property type="component" value="Unassembled WGS sequence"/>
</dbReference>
<comment type="caution">
    <text evidence="2">The sequence shown here is derived from an EMBL/GenBank/DDBJ whole genome shotgun (WGS) entry which is preliminary data.</text>
</comment>
<evidence type="ECO:0000313" key="2">
    <source>
        <dbReference type="EMBL" id="PTU32330.1"/>
    </source>
</evidence>
<dbReference type="CDD" id="cd05244">
    <property type="entry name" value="BVR-B_like_SDR_a"/>
    <property type="match status" value="1"/>
</dbReference>
<reference evidence="2 3" key="1">
    <citation type="submission" date="2018-04" db="EMBL/GenBank/DDBJ databases">
        <title>Novel species isolated from glacier.</title>
        <authorList>
            <person name="Liu Q."/>
            <person name="Xin Y.-H."/>
        </authorList>
    </citation>
    <scope>NUCLEOTIDE SEQUENCE [LARGE SCALE GENOMIC DNA]</scope>
    <source>
        <strain evidence="2 3">GT1R17</strain>
    </source>
</reference>
<evidence type="ECO:0000259" key="1">
    <source>
        <dbReference type="Pfam" id="PF13460"/>
    </source>
</evidence>
<gene>
    <name evidence="2" type="ORF">CJD38_06685</name>
</gene>
<dbReference type="RefSeq" id="WP_107939524.1">
    <property type="nucleotide sequence ID" value="NZ_QANS01000002.1"/>
</dbReference>
<name>A0A2T5MIE3_9GAMM</name>
<dbReference type="PANTHER" id="PTHR43355:SF2">
    <property type="entry name" value="FLAVIN REDUCTASE (NADPH)"/>
    <property type="match status" value="1"/>
</dbReference>
<dbReference type="InterPro" id="IPR051606">
    <property type="entry name" value="Polyketide_Oxido-like"/>
</dbReference>
<dbReference type="AlphaFoldDB" id="A0A2T5MIE3"/>
<dbReference type="EMBL" id="QANS01000002">
    <property type="protein sequence ID" value="PTU32330.1"/>
    <property type="molecule type" value="Genomic_DNA"/>
</dbReference>